<gene>
    <name evidence="1" type="ORF">FOZ63_033098</name>
</gene>
<evidence type="ECO:0000313" key="1">
    <source>
        <dbReference type="EMBL" id="KAF4689666.1"/>
    </source>
</evidence>
<organism evidence="1 2">
    <name type="scientific">Perkinsus olseni</name>
    <name type="common">Perkinsus atlanticus</name>
    <dbReference type="NCBI Taxonomy" id="32597"/>
    <lineage>
        <taxon>Eukaryota</taxon>
        <taxon>Sar</taxon>
        <taxon>Alveolata</taxon>
        <taxon>Perkinsozoa</taxon>
        <taxon>Perkinsea</taxon>
        <taxon>Perkinsida</taxon>
        <taxon>Perkinsidae</taxon>
        <taxon>Perkinsus</taxon>
    </lineage>
</organism>
<reference evidence="1 2" key="1">
    <citation type="submission" date="2020-04" db="EMBL/GenBank/DDBJ databases">
        <title>Perkinsus olseni comparative genomics.</title>
        <authorList>
            <person name="Bogema D.R."/>
        </authorList>
    </citation>
    <scope>NUCLEOTIDE SEQUENCE [LARGE SCALE GENOMIC DNA]</scope>
    <source>
        <strain evidence="1 2">ATCC PRA-207</strain>
    </source>
</reference>
<proteinExistence type="predicted"/>
<dbReference type="SUPFAM" id="SSF48452">
    <property type="entry name" value="TPR-like"/>
    <property type="match status" value="1"/>
</dbReference>
<sequence>MPSSTLVSLYIAVAEERLESGQVTEAAEMLLKATQTIGENGGTKPQKKERIMKLGRNVVAALNEEVTEQRLSLAVECLEGFAAAMPTEAANDLGTLFALTMNNMAQLRKEEGELAKAKGYLQAVVETINFDKNEEMARLHVATYMNLSELCSSTSDIRDAVLNARRAVEVSENFIGNGESLAIIHAIACNNYAVQLAAEGVNLEDAESFCRKALCVVEGSLGEQNDELRRVFTESLERIEASQSERMRARGLESDVSDDASPVANTIVEDEAASWYTLENSPQGPSELHRQSKVANGTHFDSGRLEPSVLESLPVSAREVALGEPAIGEPGFTLEDSKVHGSEISVMVALRSESGPESQAAVRKEGLNEGRANGECEVPPEVPQFDSEPSVEQSAEPVETVQNVPVAVPSVGSISEPNATPTEHILRREFSTSDTPLLLLPQLRSHDDRRSKWTEPDSGIKFFAEKMANPELDGLRDLGSPKWTVRYDLVEESYVVADNEGTEWVVKSGEEKEARPWKLLD</sequence>
<dbReference type="Proteomes" id="UP000553632">
    <property type="component" value="Unassembled WGS sequence"/>
</dbReference>
<name>A0A7J6P1R3_PEROL</name>
<evidence type="ECO:0000313" key="2">
    <source>
        <dbReference type="Proteomes" id="UP000553632"/>
    </source>
</evidence>
<dbReference type="OMA" id="GRANGEC"/>
<keyword evidence="2" id="KW-1185">Reference proteome</keyword>
<dbReference type="Gene3D" id="1.25.40.10">
    <property type="entry name" value="Tetratricopeptide repeat domain"/>
    <property type="match status" value="1"/>
</dbReference>
<protein>
    <submittedName>
        <fullName evidence="1">Uncharacterized protein</fullName>
    </submittedName>
</protein>
<dbReference type="InterPro" id="IPR011990">
    <property type="entry name" value="TPR-like_helical_dom_sf"/>
</dbReference>
<dbReference type="EMBL" id="JABANO010039809">
    <property type="protein sequence ID" value="KAF4689666.1"/>
    <property type="molecule type" value="Genomic_DNA"/>
</dbReference>
<accession>A0A7J6P1R3</accession>
<dbReference type="AlphaFoldDB" id="A0A7J6P1R3"/>
<comment type="caution">
    <text evidence="1">The sequence shown here is derived from an EMBL/GenBank/DDBJ whole genome shotgun (WGS) entry which is preliminary data.</text>
</comment>